<sequence>MSSHPRISVPSFDSVWSNIRQHSTKVTKDTSWMTTWNAKSIGLMIPVFIGLGLFVLALLFFFTGLELLGMLALVLAVIIAAPTVVYVMRQMNQASGQYSQTVVAPMLEALVEELSARTVTGSESNLKASYDPDGGISRSVLSSSGFIRDANATQEDYIRGTFGDTDFMISDVKWQTSKIELSQEAKQRQARRQERERKRHERERDRRLRDKHGDSWRIHKRIEDHRRNSSGSLTDLLPGSLVEQVKEKYSRFEESTNCMGPSMVFFVADFHKDFNSRTYLLPRKREDQAIRSFTEESAAKTGLEPMVLEDPEITKRFEGWTTDQAEARYLITPQLMLAISDAAERMESDRIAVSFHGTRMYFAVVMDTDRFSLGFQKNEDDGYQMAKEIYEDLVAFISLIEHFNLNTRIWTKV</sequence>
<reference evidence="3 4" key="1">
    <citation type="submission" date="2016-04" db="EMBL/GenBank/DDBJ databases">
        <title>First whole genome shotgun sequence of the bacterium Enteractinococcus sp. strain UASWS1574.</title>
        <authorList>
            <person name="Crovadore J."/>
            <person name="Chablais R."/>
            <person name="Lefort F."/>
        </authorList>
    </citation>
    <scope>NUCLEOTIDE SEQUENCE [LARGE SCALE GENOMIC DNA]</scope>
    <source>
        <strain evidence="3 4">UASWS1574</strain>
    </source>
</reference>
<keyword evidence="4" id="KW-1185">Reference proteome</keyword>
<evidence type="ECO:0000313" key="4">
    <source>
        <dbReference type="Proteomes" id="UP000078292"/>
    </source>
</evidence>
<dbReference type="OrthoDB" id="4960523at2"/>
<feature type="region of interest" description="Disordered" evidence="1">
    <location>
        <begin position="181"/>
        <end position="209"/>
    </location>
</feature>
<dbReference type="Pfam" id="PF11335">
    <property type="entry name" value="DUF3137"/>
    <property type="match status" value="1"/>
</dbReference>
<dbReference type="RefSeq" id="WP_082911794.1">
    <property type="nucleotide sequence ID" value="NZ_LXEY01000022.1"/>
</dbReference>
<accession>A0A1B7LWN6</accession>
<evidence type="ECO:0000313" key="3">
    <source>
        <dbReference type="EMBL" id="OAV59425.1"/>
    </source>
</evidence>
<dbReference type="EMBL" id="LXEY01000022">
    <property type="protein sequence ID" value="OAV59425.1"/>
    <property type="molecule type" value="Genomic_DNA"/>
</dbReference>
<dbReference type="InterPro" id="IPR021484">
    <property type="entry name" value="DUF3137"/>
</dbReference>
<dbReference type="AlphaFoldDB" id="A0A1B7LWN6"/>
<proteinExistence type="predicted"/>
<keyword evidence="2" id="KW-0472">Membrane</keyword>
<organism evidence="3 4">
    <name type="scientific">Enteractinococcus helveticum</name>
    <dbReference type="NCBI Taxonomy" id="1837282"/>
    <lineage>
        <taxon>Bacteria</taxon>
        <taxon>Bacillati</taxon>
        <taxon>Actinomycetota</taxon>
        <taxon>Actinomycetes</taxon>
        <taxon>Micrococcales</taxon>
        <taxon>Micrococcaceae</taxon>
    </lineage>
</organism>
<evidence type="ECO:0008006" key="5">
    <source>
        <dbReference type="Google" id="ProtNLM"/>
    </source>
</evidence>
<protein>
    <recommendedName>
        <fullName evidence="5">DUF3137 domain-containing protein</fullName>
    </recommendedName>
</protein>
<feature type="transmembrane region" description="Helical" evidence="2">
    <location>
        <begin position="68"/>
        <end position="88"/>
    </location>
</feature>
<feature type="transmembrane region" description="Helical" evidence="2">
    <location>
        <begin position="41"/>
        <end position="62"/>
    </location>
</feature>
<dbReference type="STRING" id="1837282.A6F49_16390"/>
<evidence type="ECO:0000256" key="1">
    <source>
        <dbReference type="SAM" id="MobiDB-lite"/>
    </source>
</evidence>
<dbReference type="Proteomes" id="UP000078292">
    <property type="component" value="Unassembled WGS sequence"/>
</dbReference>
<evidence type="ECO:0000256" key="2">
    <source>
        <dbReference type="SAM" id="Phobius"/>
    </source>
</evidence>
<keyword evidence="2" id="KW-0812">Transmembrane</keyword>
<gene>
    <name evidence="3" type="ORF">A6F49_16390</name>
</gene>
<comment type="caution">
    <text evidence="3">The sequence shown here is derived from an EMBL/GenBank/DDBJ whole genome shotgun (WGS) entry which is preliminary data.</text>
</comment>
<keyword evidence="2" id="KW-1133">Transmembrane helix</keyword>
<name>A0A1B7LWN6_9MICC</name>